<sequence length="469" mass="53565">MLFYQRLKRFVSGTVSKSHFRSFNHSLRMSSNQASKVIAIGQMCATNNKAHNMQQVEELFRKAKTQSAKFLFLPECCDFVGEHRKQTLELAEPLEGATMTQYKELAKTHQMWVSLGGIHESILDANNDKTDKIYNTHVLVNDLGEVVSIYRKLHLFDVETEEMRFRESDVVTPGPHLVAPVNTPIGLLGMQICYDLRFGEASSLLRKLGAQILTYPSAFAYSTGKAHWEVLLRARAIENQSYVIAAAQKGAHNSKRTSWGHALVVDPWGKVLANCEEQDLAIATAEIDLNKNVSVQKNMPVFQHKRNDVYSLTSFGMGTVDITQDHQFAKNIIKKETIFYETEHCFAFTNLRCVVEGHVLVSTKRVTQRLDNLLCHEICDLFSTVCKVQRMLEKFYQTTSATVTVQDGPDAGQTVPHVHFHILPRRPRDFSENDHIYTRMDDRCLDQPDRSLEDRIMEAQKYRDFMKGQ</sequence>
<evidence type="ECO:0000256" key="5">
    <source>
        <dbReference type="ARBA" id="ARBA00022801"/>
    </source>
</evidence>
<feature type="site" description="Important for induction of apoptosis" evidence="13">
    <location>
        <position position="437"/>
    </location>
</feature>
<dbReference type="Pfam" id="PF00795">
    <property type="entry name" value="CN_hydrolase"/>
    <property type="match status" value="1"/>
</dbReference>
<comment type="similarity">
    <text evidence="9">In the N-terminal section; belongs to the UPF0012 family.</text>
</comment>
<dbReference type="PROSITE" id="PS00892">
    <property type="entry name" value="HIT_1"/>
    <property type="match status" value="1"/>
</dbReference>
<dbReference type="GO" id="GO:0047710">
    <property type="term" value="F:bis(5'-adenosyl)-triphosphatase activity"/>
    <property type="evidence" value="ECO:0007669"/>
    <property type="project" value="UniProtKB-EC"/>
</dbReference>
<evidence type="ECO:0000256" key="6">
    <source>
        <dbReference type="ARBA" id="ARBA00023268"/>
    </source>
</evidence>
<dbReference type="EMBL" id="GBXI01007319">
    <property type="protein sequence ID" value="JAD06973.1"/>
    <property type="molecule type" value="Transcribed_RNA"/>
</dbReference>
<dbReference type="PANTHER" id="PTHR23088">
    <property type="entry name" value="NITRILASE-RELATED"/>
    <property type="match status" value="1"/>
</dbReference>
<dbReference type="FunFam" id="3.60.110.10:FF:000005">
    <property type="entry name" value="nitrilase homolog 1 isoform X1"/>
    <property type="match status" value="1"/>
</dbReference>
<evidence type="ECO:0000256" key="1">
    <source>
        <dbReference type="ARBA" id="ARBA00001936"/>
    </source>
</evidence>
<feature type="short sequence motif" description="Histidine triad motif" evidence="14">
    <location>
        <begin position="417"/>
        <end position="421"/>
    </location>
</feature>
<comment type="catalytic activity">
    <reaction evidence="7">
        <text>P(1),P(3)-bis(5'-adenosyl) triphosphate + H2O = AMP + ADP + 2 H(+)</text>
        <dbReference type="Rhea" id="RHEA:13893"/>
        <dbReference type="ChEBI" id="CHEBI:15377"/>
        <dbReference type="ChEBI" id="CHEBI:15378"/>
        <dbReference type="ChEBI" id="CHEBI:58529"/>
        <dbReference type="ChEBI" id="CHEBI:456215"/>
        <dbReference type="ChEBI" id="CHEBI:456216"/>
        <dbReference type="EC" id="3.6.1.29"/>
    </reaction>
</comment>
<dbReference type="GO" id="GO:0006139">
    <property type="term" value="P:nucleobase-containing compound metabolic process"/>
    <property type="evidence" value="ECO:0007669"/>
    <property type="project" value="TreeGrafter"/>
</dbReference>
<dbReference type="SUPFAM" id="SSF54197">
    <property type="entry name" value="HIT-like"/>
    <property type="match status" value="1"/>
</dbReference>
<dbReference type="CDD" id="cd07572">
    <property type="entry name" value="nit"/>
    <property type="match status" value="1"/>
</dbReference>
<feature type="domain" description="CN hydrolase" evidence="15">
    <location>
        <begin position="36"/>
        <end position="289"/>
    </location>
</feature>
<comment type="subunit">
    <text evidence="2">Homotetramer.</text>
</comment>
<dbReference type="InterPro" id="IPR036526">
    <property type="entry name" value="C-N_Hydrolase_sf"/>
</dbReference>
<dbReference type="PROSITE" id="PS50263">
    <property type="entry name" value="CN_HYDROLASE"/>
    <property type="match status" value="1"/>
</dbReference>
<evidence type="ECO:0000256" key="3">
    <source>
        <dbReference type="ARBA" id="ARBA00012377"/>
    </source>
</evidence>
<dbReference type="InterPro" id="IPR036265">
    <property type="entry name" value="HIT-like_sf"/>
</dbReference>
<dbReference type="InterPro" id="IPR039383">
    <property type="entry name" value="FHIT"/>
</dbReference>
<dbReference type="OrthoDB" id="680339at2759"/>
<evidence type="ECO:0000256" key="9">
    <source>
        <dbReference type="ARBA" id="ARBA00061127"/>
    </source>
</evidence>
<dbReference type="GO" id="GO:0000166">
    <property type="term" value="F:nucleotide binding"/>
    <property type="evidence" value="ECO:0007669"/>
    <property type="project" value="UniProtKB-KW"/>
</dbReference>
<evidence type="ECO:0000256" key="4">
    <source>
        <dbReference type="ARBA" id="ARBA00022741"/>
    </source>
</evidence>
<evidence type="ECO:0000256" key="2">
    <source>
        <dbReference type="ARBA" id="ARBA00011881"/>
    </source>
</evidence>
<dbReference type="FunFam" id="3.30.428.10:FF:000011">
    <property type="entry name" value="Fragile histidine triad"/>
    <property type="match status" value="1"/>
</dbReference>
<feature type="binding site" evidence="12">
    <location>
        <position position="421"/>
    </location>
    <ligand>
        <name>substrate</name>
    </ligand>
</feature>
<evidence type="ECO:0000256" key="14">
    <source>
        <dbReference type="PROSITE-ProRule" id="PRU00464"/>
    </source>
</evidence>
<organism evidence="17">
    <name type="scientific">Zeugodacus cucurbitae</name>
    <name type="common">Melon fruit fly</name>
    <name type="synonym">Bactrocera cucurbitae</name>
    <dbReference type="NCBI Taxonomy" id="28588"/>
    <lineage>
        <taxon>Eukaryota</taxon>
        <taxon>Metazoa</taxon>
        <taxon>Ecdysozoa</taxon>
        <taxon>Arthropoda</taxon>
        <taxon>Hexapoda</taxon>
        <taxon>Insecta</taxon>
        <taxon>Pterygota</taxon>
        <taxon>Neoptera</taxon>
        <taxon>Endopterygota</taxon>
        <taxon>Diptera</taxon>
        <taxon>Brachycera</taxon>
        <taxon>Muscomorpha</taxon>
        <taxon>Tephritoidea</taxon>
        <taxon>Tephritidae</taxon>
        <taxon>Zeugodacus</taxon>
        <taxon>Zeugodacus</taxon>
    </lineage>
</organism>
<feature type="binding site" evidence="12">
    <location>
        <begin position="412"/>
        <end position="415"/>
    </location>
    <ligand>
        <name>substrate</name>
    </ligand>
</feature>
<proteinExistence type="inferred from homology"/>
<dbReference type="GO" id="GO:0016811">
    <property type="term" value="F:hydrolase activity, acting on carbon-nitrogen (but not peptide) bonds, in linear amides"/>
    <property type="evidence" value="ECO:0007669"/>
    <property type="project" value="InterPro"/>
</dbReference>
<reference evidence="17" key="2">
    <citation type="journal article" date="2015" name="Gigascience">
        <title>Reconstructing a comprehensive transcriptome assembly of a white-pupal translocated strain of the pest fruit fly Bactrocera cucurbitae.</title>
        <authorList>
            <person name="Sim S.B."/>
            <person name="Calla B."/>
            <person name="Hall B."/>
            <person name="DeRego T."/>
            <person name="Geib S.M."/>
        </authorList>
    </citation>
    <scope>NUCLEOTIDE SEQUENCE</scope>
</reference>
<evidence type="ECO:0000313" key="17">
    <source>
        <dbReference type="EMBL" id="JAD06973.1"/>
    </source>
</evidence>
<comment type="function">
    <text evidence="8">Cleaves A-5'-PPP-5'A to yield AMP and ADP.</text>
</comment>
<evidence type="ECO:0000256" key="7">
    <source>
        <dbReference type="ARBA" id="ARBA00047780"/>
    </source>
</evidence>
<dbReference type="Pfam" id="PF01230">
    <property type="entry name" value="HIT"/>
    <property type="match status" value="1"/>
</dbReference>
<gene>
    <name evidence="17" type="primary">NitFhit</name>
    <name evidence="17" type="ORF">g.1651</name>
</gene>
<evidence type="ECO:0000259" key="16">
    <source>
        <dbReference type="PROSITE" id="PS51084"/>
    </source>
</evidence>
<dbReference type="EC" id="3.6.1.29" evidence="3"/>
<protein>
    <recommendedName>
        <fullName evidence="10">Nitrilase and fragile histidine triad fusion protein NitFhit</fullName>
        <ecNumber evidence="3">3.6.1.29</ecNumber>
    </recommendedName>
</protein>
<dbReference type="AlphaFoldDB" id="A0A0A1X8H6"/>
<dbReference type="Gene3D" id="3.30.428.10">
    <property type="entry name" value="HIT-like"/>
    <property type="match status" value="1"/>
</dbReference>
<name>A0A0A1X8H6_ZEUCU</name>
<feature type="binding site" evidence="12">
    <location>
        <position position="406"/>
    </location>
    <ligand>
        <name>substrate</name>
    </ligand>
</feature>
<evidence type="ECO:0000256" key="13">
    <source>
        <dbReference type="PIRSR" id="PIRSR639383-3"/>
    </source>
</evidence>
<reference evidence="17" key="1">
    <citation type="submission" date="2014-11" db="EMBL/GenBank/DDBJ databases">
        <authorList>
            <person name="Geib S."/>
        </authorList>
    </citation>
    <scope>NUCLEOTIDE SEQUENCE</scope>
</reference>
<dbReference type="InterPro" id="IPR019808">
    <property type="entry name" value="Histidine_triad_CS"/>
</dbReference>
<feature type="binding site" evidence="12">
    <location>
        <position position="350"/>
    </location>
    <ligand>
        <name>substrate</name>
    </ligand>
</feature>
<comment type="cofactor">
    <cofactor evidence="1">
        <name>Mn(2+)</name>
        <dbReference type="ChEBI" id="CHEBI:29035"/>
    </cofactor>
</comment>
<dbReference type="Gene3D" id="3.60.110.10">
    <property type="entry name" value="Carbon-nitrogen hydrolase"/>
    <property type="match status" value="1"/>
</dbReference>
<dbReference type="InterPro" id="IPR003010">
    <property type="entry name" value="C-N_Hydrolase"/>
</dbReference>
<evidence type="ECO:0000256" key="12">
    <source>
        <dbReference type="PIRSR" id="PIRSR639383-2"/>
    </source>
</evidence>
<evidence type="ECO:0000256" key="11">
    <source>
        <dbReference type="PIRSR" id="PIRSR639383-1"/>
    </source>
</evidence>
<evidence type="ECO:0000256" key="8">
    <source>
        <dbReference type="ARBA" id="ARBA00057461"/>
    </source>
</evidence>
<dbReference type="SUPFAM" id="SSF56317">
    <property type="entry name" value="Carbon-nitrogen hydrolase"/>
    <property type="match status" value="1"/>
</dbReference>
<evidence type="ECO:0000259" key="15">
    <source>
        <dbReference type="PROSITE" id="PS50263"/>
    </source>
</evidence>
<keyword evidence="5" id="KW-0378">Hydrolase</keyword>
<dbReference type="PROSITE" id="PS51084">
    <property type="entry name" value="HIT_2"/>
    <property type="match status" value="1"/>
</dbReference>
<keyword evidence="4" id="KW-0547">Nucleotide-binding</keyword>
<evidence type="ECO:0000256" key="10">
    <source>
        <dbReference type="ARBA" id="ARBA00069577"/>
    </source>
</evidence>
<dbReference type="PANTHER" id="PTHR23088:SF27">
    <property type="entry name" value="DEAMINATED GLUTATHIONE AMIDASE"/>
    <property type="match status" value="1"/>
</dbReference>
<accession>A0A0A1X8H6</accession>
<feature type="domain" description="HIT" evidence="16">
    <location>
        <begin position="324"/>
        <end position="432"/>
    </location>
</feature>
<feature type="active site" description="Tele-AMP-histidine intermediate" evidence="11">
    <location>
        <position position="419"/>
    </location>
</feature>
<dbReference type="CDD" id="cd01275">
    <property type="entry name" value="FHIT"/>
    <property type="match status" value="1"/>
</dbReference>
<dbReference type="InterPro" id="IPR045254">
    <property type="entry name" value="Nit1/2_C-N_Hydrolase"/>
</dbReference>
<keyword evidence="6" id="KW-0511">Multifunctional enzyme</keyword>
<dbReference type="InterPro" id="IPR011146">
    <property type="entry name" value="HIT-like"/>
</dbReference>